<reference evidence="3" key="1">
    <citation type="submission" date="2020-06" db="EMBL/GenBank/DDBJ databases">
        <authorList>
            <person name="Li T."/>
            <person name="Hu X."/>
            <person name="Zhang T."/>
            <person name="Song X."/>
            <person name="Zhang H."/>
            <person name="Dai N."/>
            <person name="Sheng W."/>
            <person name="Hou X."/>
            <person name="Wei L."/>
        </authorList>
    </citation>
    <scope>NUCLEOTIDE SEQUENCE</scope>
    <source>
        <strain evidence="3">KEN1</strain>
        <tissue evidence="3">Leaf</tissue>
    </source>
</reference>
<dbReference type="EMBL" id="JACGWN010000006">
    <property type="protein sequence ID" value="KAL0447166.1"/>
    <property type="molecule type" value="Genomic_DNA"/>
</dbReference>
<evidence type="ECO:0000256" key="1">
    <source>
        <dbReference type="SAM" id="MobiDB-lite"/>
    </source>
</evidence>
<feature type="transmembrane region" description="Helical" evidence="2">
    <location>
        <begin position="76"/>
        <end position="98"/>
    </location>
</feature>
<accession>A0AAW2X243</accession>
<keyword evidence="2" id="KW-0812">Transmembrane</keyword>
<gene>
    <name evidence="3" type="ORF">Slati_1844500</name>
</gene>
<organism evidence="3">
    <name type="scientific">Sesamum latifolium</name>
    <dbReference type="NCBI Taxonomy" id="2727402"/>
    <lineage>
        <taxon>Eukaryota</taxon>
        <taxon>Viridiplantae</taxon>
        <taxon>Streptophyta</taxon>
        <taxon>Embryophyta</taxon>
        <taxon>Tracheophyta</taxon>
        <taxon>Spermatophyta</taxon>
        <taxon>Magnoliopsida</taxon>
        <taxon>eudicotyledons</taxon>
        <taxon>Gunneridae</taxon>
        <taxon>Pentapetalae</taxon>
        <taxon>asterids</taxon>
        <taxon>lamiids</taxon>
        <taxon>Lamiales</taxon>
        <taxon>Pedaliaceae</taxon>
        <taxon>Sesamum</taxon>
    </lineage>
</organism>
<dbReference type="AlphaFoldDB" id="A0AAW2X243"/>
<keyword evidence="2" id="KW-1133">Transmembrane helix</keyword>
<evidence type="ECO:0000256" key="2">
    <source>
        <dbReference type="SAM" id="Phobius"/>
    </source>
</evidence>
<keyword evidence="2" id="KW-0472">Membrane</keyword>
<comment type="caution">
    <text evidence="3">The sequence shown here is derived from an EMBL/GenBank/DDBJ whole genome shotgun (WGS) entry which is preliminary data.</text>
</comment>
<feature type="compositionally biased region" description="Basic and acidic residues" evidence="1">
    <location>
        <begin position="223"/>
        <end position="236"/>
    </location>
</feature>
<sequence>MGRSRNGDMLPSTTAMPTASSFEEIARLTTGLGKEEGWKLQVFLGLLANDTNTRMLLLNQDRVIDNFVINGAEKSIGTVCWLIFPIFCLGAIAGSVGIKLKSSRSVLDSESQRRKDLQDETISFSVSAQIKDVVVRIVHAGGRIEMYSYAIPASILIEKYPGMCIARPNVFKRPHESILSADDVLLPGNKYFIIRSTTVEKIKRRHTRKGIINEPANNGKPISESKEIEGVGDDHSDDSICSGDFIVTKESWDIMRKHVKERRQFVPPIQRPRMWKEIDWEPSLTSIQEYFNNIVRLKTDTSDTFHDSAVCVVKWL</sequence>
<name>A0AAW2X243_9LAMI</name>
<reference evidence="3" key="2">
    <citation type="journal article" date="2024" name="Plant">
        <title>Genomic evolution and insights into agronomic trait innovations of Sesamum species.</title>
        <authorList>
            <person name="Miao H."/>
            <person name="Wang L."/>
            <person name="Qu L."/>
            <person name="Liu H."/>
            <person name="Sun Y."/>
            <person name="Le M."/>
            <person name="Wang Q."/>
            <person name="Wei S."/>
            <person name="Zheng Y."/>
            <person name="Lin W."/>
            <person name="Duan Y."/>
            <person name="Cao H."/>
            <person name="Xiong S."/>
            <person name="Wang X."/>
            <person name="Wei L."/>
            <person name="Li C."/>
            <person name="Ma Q."/>
            <person name="Ju M."/>
            <person name="Zhao R."/>
            <person name="Li G."/>
            <person name="Mu C."/>
            <person name="Tian Q."/>
            <person name="Mei H."/>
            <person name="Zhang T."/>
            <person name="Gao T."/>
            <person name="Zhang H."/>
        </authorList>
    </citation>
    <scope>NUCLEOTIDE SEQUENCE</scope>
    <source>
        <strain evidence="3">KEN1</strain>
    </source>
</reference>
<feature type="region of interest" description="Disordered" evidence="1">
    <location>
        <begin position="212"/>
        <end position="236"/>
    </location>
</feature>
<protein>
    <submittedName>
        <fullName evidence="3">Uncharacterized protein</fullName>
    </submittedName>
</protein>
<dbReference type="Pfam" id="PF14009">
    <property type="entry name" value="PADRE"/>
    <property type="match status" value="1"/>
</dbReference>
<evidence type="ECO:0000313" key="3">
    <source>
        <dbReference type="EMBL" id="KAL0447166.1"/>
    </source>
</evidence>
<dbReference type="PANTHER" id="PTHR33052">
    <property type="entry name" value="DUF4228 DOMAIN PROTEIN-RELATED"/>
    <property type="match status" value="1"/>
</dbReference>
<dbReference type="InterPro" id="IPR025322">
    <property type="entry name" value="PADRE_dom"/>
</dbReference>
<proteinExistence type="predicted"/>